<sequence length="215" mass="24091">MGLETRFGGKHVVDTARGRTGRVSLLGAPRGPEVPRVGVRDYETADETSWLRCRVLGLLDTSHHDDVWQVRRRADLELVVVENGEVTGVLDVAVPGAEAVVESLAVLPEHRRRGLASALLAQAVRRLRRCGVRTLEAWVRDDSALTWFDRRGFVEAERHLRVQASAAEMGMVLSARYGVEPVSAVLRVEAGREAEMRRRFERVHVCRKMVLDVRP</sequence>
<dbReference type="InterPro" id="IPR016181">
    <property type="entry name" value="Acyl_CoA_acyltransferase"/>
</dbReference>
<dbReference type="Gene3D" id="3.40.630.30">
    <property type="match status" value="1"/>
</dbReference>
<dbReference type="AlphaFoldDB" id="A0A1G7K6R5"/>
<protein>
    <submittedName>
        <fullName evidence="4">Acetyltransferase (GNAT) family protein</fullName>
    </submittedName>
</protein>
<dbReference type="EMBL" id="FNCC01000001">
    <property type="protein sequence ID" value="SDF32826.1"/>
    <property type="molecule type" value="Genomic_DNA"/>
</dbReference>
<dbReference type="GO" id="GO:0016747">
    <property type="term" value="F:acyltransferase activity, transferring groups other than amino-acyl groups"/>
    <property type="evidence" value="ECO:0007669"/>
    <property type="project" value="InterPro"/>
</dbReference>
<dbReference type="PANTHER" id="PTHR43877">
    <property type="entry name" value="AMINOALKYLPHOSPHONATE N-ACETYLTRANSFERASE-RELATED-RELATED"/>
    <property type="match status" value="1"/>
</dbReference>
<evidence type="ECO:0000256" key="2">
    <source>
        <dbReference type="ARBA" id="ARBA00023315"/>
    </source>
</evidence>
<keyword evidence="2" id="KW-0012">Acyltransferase</keyword>
<name>A0A1G7K6R5_9PSEU</name>
<dbReference type="Proteomes" id="UP000199623">
    <property type="component" value="Unassembled WGS sequence"/>
</dbReference>
<dbReference type="InterPro" id="IPR050832">
    <property type="entry name" value="Bact_Acetyltransf"/>
</dbReference>
<accession>A0A1G7K6R5</accession>
<organism evidence="4 5">
    <name type="scientific">Lentzea fradiae</name>
    <dbReference type="NCBI Taxonomy" id="200378"/>
    <lineage>
        <taxon>Bacteria</taxon>
        <taxon>Bacillati</taxon>
        <taxon>Actinomycetota</taxon>
        <taxon>Actinomycetes</taxon>
        <taxon>Pseudonocardiales</taxon>
        <taxon>Pseudonocardiaceae</taxon>
        <taxon>Lentzea</taxon>
    </lineage>
</organism>
<keyword evidence="5" id="KW-1185">Reference proteome</keyword>
<dbReference type="CDD" id="cd04301">
    <property type="entry name" value="NAT_SF"/>
    <property type="match status" value="1"/>
</dbReference>
<proteinExistence type="predicted"/>
<reference evidence="5" key="1">
    <citation type="submission" date="2016-10" db="EMBL/GenBank/DDBJ databases">
        <authorList>
            <person name="Varghese N."/>
            <person name="Submissions S."/>
        </authorList>
    </citation>
    <scope>NUCLEOTIDE SEQUENCE [LARGE SCALE GENOMIC DNA]</scope>
    <source>
        <strain evidence="5">CGMCC 4.3506</strain>
    </source>
</reference>
<evidence type="ECO:0000259" key="3">
    <source>
        <dbReference type="PROSITE" id="PS51186"/>
    </source>
</evidence>
<keyword evidence="1 4" id="KW-0808">Transferase</keyword>
<dbReference type="STRING" id="200378.SAMN05216553_101111"/>
<dbReference type="Pfam" id="PF00583">
    <property type="entry name" value="Acetyltransf_1"/>
    <property type="match status" value="1"/>
</dbReference>
<evidence type="ECO:0000256" key="1">
    <source>
        <dbReference type="ARBA" id="ARBA00022679"/>
    </source>
</evidence>
<dbReference type="PANTHER" id="PTHR43877:SF1">
    <property type="entry name" value="ACETYLTRANSFERASE"/>
    <property type="match status" value="1"/>
</dbReference>
<gene>
    <name evidence="4" type="ORF">SAMN05216553_101111</name>
</gene>
<feature type="domain" description="N-acetyltransferase" evidence="3">
    <location>
        <begin position="37"/>
        <end position="174"/>
    </location>
</feature>
<evidence type="ECO:0000313" key="4">
    <source>
        <dbReference type="EMBL" id="SDF32826.1"/>
    </source>
</evidence>
<dbReference type="SUPFAM" id="SSF55729">
    <property type="entry name" value="Acyl-CoA N-acyltransferases (Nat)"/>
    <property type="match status" value="1"/>
</dbReference>
<dbReference type="InterPro" id="IPR000182">
    <property type="entry name" value="GNAT_dom"/>
</dbReference>
<evidence type="ECO:0000313" key="5">
    <source>
        <dbReference type="Proteomes" id="UP000199623"/>
    </source>
</evidence>
<dbReference type="PROSITE" id="PS51186">
    <property type="entry name" value="GNAT"/>
    <property type="match status" value="1"/>
</dbReference>